<reference evidence="2 3" key="1">
    <citation type="submission" date="2016-10" db="EMBL/GenBank/DDBJ databases">
        <authorList>
            <person name="de Groot N.N."/>
        </authorList>
    </citation>
    <scope>NUCLEOTIDE SEQUENCE [LARGE SCALE GENOMIC DNA]</scope>
    <source>
        <strain evidence="2 3">CGMCC 1.6291</strain>
    </source>
</reference>
<sequence>MDLAVVLLLLACLWFVVAVAELSRSGEVIVLLSGSLLACGWLVWRTQRAVRRIRREAREAVDESE</sequence>
<dbReference type="AlphaFoldDB" id="A0A1H8RYW6"/>
<evidence type="ECO:0000313" key="3">
    <source>
        <dbReference type="Proteomes" id="UP000199657"/>
    </source>
</evidence>
<feature type="transmembrane region" description="Helical" evidence="1">
    <location>
        <begin position="28"/>
        <end position="44"/>
    </location>
</feature>
<dbReference type="STRING" id="406100.SAMN04488052_102337"/>
<proteinExistence type="predicted"/>
<name>A0A1H8RYW6_9GAMM</name>
<dbReference type="Proteomes" id="UP000199657">
    <property type="component" value="Unassembled WGS sequence"/>
</dbReference>
<keyword evidence="1" id="KW-1133">Transmembrane helix</keyword>
<dbReference type="EMBL" id="FOEG01000002">
    <property type="protein sequence ID" value="SEO71328.1"/>
    <property type="molecule type" value="Genomic_DNA"/>
</dbReference>
<accession>A0A1H8RYW6</accession>
<organism evidence="2 3">
    <name type="scientific">Aquisalimonas asiatica</name>
    <dbReference type="NCBI Taxonomy" id="406100"/>
    <lineage>
        <taxon>Bacteria</taxon>
        <taxon>Pseudomonadati</taxon>
        <taxon>Pseudomonadota</taxon>
        <taxon>Gammaproteobacteria</taxon>
        <taxon>Chromatiales</taxon>
        <taxon>Ectothiorhodospiraceae</taxon>
        <taxon>Aquisalimonas</taxon>
    </lineage>
</organism>
<keyword evidence="1" id="KW-0472">Membrane</keyword>
<keyword evidence="3" id="KW-1185">Reference proteome</keyword>
<evidence type="ECO:0000256" key="1">
    <source>
        <dbReference type="SAM" id="Phobius"/>
    </source>
</evidence>
<keyword evidence="1" id="KW-0812">Transmembrane</keyword>
<gene>
    <name evidence="2" type="ORF">SAMN04488052_102337</name>
</gene>
<evidence type="ECO:0000313" key="2">
    <source>
        <dbReference type="EMBL" id="SEO71328.1"/>
    </source>
</evidence>
<protein>
    <submittedName>
        <fullName evidence="2">Uncharacterized protein</fullName>
    </submittedName>
</protein>